<evidence type="ECO:0000313" key="9">
    <source>
        <dbReference type="EMBL" id="CAL1540778.1"/>
    </source>
</evidence>
<accession>A0AAV2I4E6</accession>
<feature type="transmembrane region" description="Helical" evidence="8">
    <location>
        <begin position="78"/>
        <end position="96"/>
    </location>
</feature>
<dbReference type="EMBL" id="PP943022">
    <property type="protein sequence ID" value="XCD11887.1"/>
    <property type="molecule type" value="mRNA"/>
</dbReference>
<evidence type="ECO:0000256" key="7">
    <source>
        <dbReference type="SAM" id="MobiDB-lite"/>
    </source>
</evidence>
<reference evidence="10" key="2">
    <citation type="submission" date="2024-06" db="EMBL/GenBank/DDBJ databases">
        <authorList>
            <person name="Fodor I."/>
            <person name="Osugi T."/>
            <person name="Matsubara S."/>
            <person name="Satake H."/>
            <person name="Pirger Z."/>
        </authorList>
    </citation>
    <scope>NUCLEOTIDE SEQUENCE</scope>
</reference>
<feature type="transmembrane region" description="Helical" evidence="8">
    <location>
        <begin position="47"/>
        <end position="66"/>
    </location>
</feature>
<comment type="similarity">
    <text evidence="2">Belongs to the ADIPOR family.</text>
</comment>
<evidence type="ECO:0000313" key="11">
    <source>
        <dbReference type="Proteomes" id="UP001497497"/>
    </source>
</evidence>
<dbReference type="InterPro" id="IPR004254">
    <property type="entry name" value="AdipoR/HlyIII-related"/>
</dbReference>
<keyword evidence="6" id="KW-0862">Zinc</keyword>
<dbReference type="Proteomes" id="UP001497497">
    <property type="component" value="Unassembled WGS sequence"/>
</dbReference>
<feature type="binding site" evidence="6">
    <location>
        <position position="253"/>
    </location>
    <ligand>
        <name>Zn(2+)</name>
        <dbReference type="ChEBI" id="CHEBI:29105"/>
    </ligand>
</feature>
<evidence type="ECO:0000256" key="6">
    <source>
        <dbReference type="PIRSR" id="PIRSR604254-1"/>
    </source>
</evidence>
<dbReference type="Pfam" id="PF03006">
    <property type="entry name" value="HlyIII"/>
    <property type="match status" value="1"/>
</dbReference>
<keyword evidence="4 8" id="KW-1133">Transmembrane helix</keyword>
<dbReference type="PANTHER" id="PTHR20855">
    <property type="entry name" value="ADIPOR/PROGESTIN RECEPTOR-RELATED"/>
    <property type="match status" value="1"/>
</dbReference>
<feature type="region of interest" description="Disordered" evidence="7">
    <location>
        <begin position="322"/>
        <end position="369"/>
    </location>
</feature>
<comment type="subcellular location">
    <subcellularLocation>
        <location evidence="1">Membrane</location>
        <topology evidence="1">Multi-pass membrane protein</topology>
    </subcellularLocation>
</comment>
<feature type="binding site" evidence="6">
    <location>
        <position position="100"/>
    </location>
    <ligand>
        <name>Zn(2+)</name>
        <dbReference type="ChEBI" id="CHEBI:29105"/>
    </ligand>
</feature>
<feature type="transmembrane region" description="Helical" evidence="8">
    <location>
        <begin position="108"/>
        <end position="127"/>
    </location>
</feature>
<keyword evidence="11" id="KW-1185">Reference proteome</keyword>
<keyword evidence="3 8" id="KW-0812">Transmembrane</keyword>
<feature type="compositionally biased region" description="Basic and acidic residues" evidence="7">
    <location>
        <begin position="334"/>
        <end position="344"/>
    </location>
</feature>
<sequence>MLLLPATLSREEIPILFHEPHVMKGFRPLHYPWMSYFLSLFQWHNELLNIWTHLLALIMVLVRASMWWTEFDLLRDPYMWPLSVGIITMIILYVCSSGAHCFQNRSELVHYTCFMFDYAGIGLYGFGSTMLHYWYCLHESFMGSLSHQLAIPVGAILAVLVCICCSISKTKYKRPYPFTRRIWQMSSVASIYIWLIFPIWYRIWLYVHTGEWDPSFKHHIRQMCWFTLGGFFFGSDIPQRFFPGTFDIIGHSHQLFHICIFMTTYEQLSALYLELTGISVIIHNMESPTLFNTWGVLILVVVCNSIVVYLFHISVERKLEDERKKEDKEEEDKGEGVLKEKAELKSNSPNRKSANGDGCDVHHRNGVIH</sequence>
<dbReference type="EMBL" id="CAXITT010000399">
    <property type="protein sequence ID" value="CAL1540778.1"/>
    <property type="molecule type" value="Genomic_DNA"/>
</dbReference>
<evidence type="ECO:0000313" key="10">
    <source>
        <dbReference type="EMBL" id="XCD11887.1"/>
    </source>
</evidence>
<proteinExistence type="evidence at transcript level"/>
<name>A0AAV2I4E6_LYMST</name>
<evidence type="ECO:0000256" key="1">
    <source>
        <dbReference type="ARBA" id="ARBA00004141"/>
    </source>
</evidence>
<organism evidence="9 11">
    <name type="scientific">Lymnaea stagnalis</name>
    <name type="common">Great pond snail</name>
    <name type="synonym">Helix stagnalis</name>
    <dbReference type="NCBI Taxonomy" id="6523"/>
    <lineage>
        <taxon>Eukaryota</taxon>
        <taxon>Metazoa</taxon>
        <taxon>Spiralia</taxon>
        <taxon>Lophotrochozoa</taxon>
        <taxon>Mollusca</taxon>
        <taxon>Gastropoda</taxon>
        <taxon>Heterobranchia</taxon>
        <taxon>Euthyneura</taxon>
        <taxon>Panpulmonata</taxon>
        <taxon>Hygrophila</taxon>
        <taxon>Lymnaeoidea</taxon>
        <taxon>Lymnaeidae</taxon>
        <taxon>Lymnaea</taxon>
    </lineage>
</organism>
<feature type="transmembrane region" description="Helical" evidence="8">
    <location>
        <begin position="147"/>
        <end position="167"/>
    </location>
</feature>
<dbReference type="AlphaFoldDB" id="A0AAV2I4E6"/>
<feature type="transmembrane region" description="Helical" evidence="8">
    <location>
        <begin position="188"/>
        <end position="207"/>
    </location>
</feature>
<dbReference type="GO" id="GO:0038023">
    <property type="term" value="F:signaling receptor activity"/>
    <property type="evidence" value="ECO:0007669"/>
    <property type="project" value="TreeGrafter"/>
</dbReference>
<evidence type="ECO:0000256" key="2">
    <source>
        <dbReference type="ARBA" id="ARBA00007018"/>
    </source>
</evidence>
<evidence type="ECO:0000256" key="3">
    <source>
        <dbReference type="ARBA" id="ARBA00022692"/>
    </source>
</evidence>
<feature type="binding site" evidence="6">
    <location>
        <position position="257"/>
    </location>
    <ligand>
        <name>Zn(2+)</name>
        <dbReference type="ChEBI" id="CHEBI:29105"/>
    </ligand>
</feature>
<evidence type="ECO:0000256" key="8">
    <source>
        <dbReference type="SAM" id="Phobius"/>
    </source>
</evidence>
<evidence type="ECO:0000256" key="5">
    <source>
        <dbReference type="ARBA" id="ARBA00023136"/>
    </source>
</evidence>
<reference evidence="9 11" key="1">
    <citation type="submission" date="2024-04" db="EMBL/GenBank/DDBJ databases">
        <authorList>
            <consortium name="Genoscope - CEA"/>
            <person name="William W."/>
        </authorList>
    </citation>
    <scope>NUCLEOTIDE SEQUENCE [LARGE SCALE GENOMIC DNA]</scope>
</reference>
<dbReference type="GO" id="GO:0016020">
    <property type="term" value="C:membrane"/>
    <property type="evidence" value="ECO:0007669"/>
    <property type="project" value="UniProtKB-SubCell"/>
</dbReference>
<gene>
    <name evidence="9" type="ORF">GSLYS_00014427001</name>
</gene>
<dbReference type="PANTHER" id="PTHR20855:SF92">
    <property type="entry name" value="PROGESTIN AND ADIPOQ RECEPTOR FAMILY MEMBER 3-LIKE"/>
    <property type="match status" value="1"/>
</dbReference>
<dbReference type="GO" id="GO:0046872">
    <property type="term" value="F:metal ion binding"/>
    <property type="evidence" value="ECO:0007669"/>
    <property type="project" value="UniProtKB-KW"/>
</dbReference>
<keyword evidence="6" id="KW-0479">Metal-binding</keyword>
<evidence type="ECO:0000256" key="4">
    <source>
        <dbReference type="ARBA" id="ARBA00022989"/>
    </source>
</evidence>
<keyword evidence="5 8" id="KW-0472">Membrane</keyword>
<feature type="transmembrane region" description="Helical" evidence="8">
    <location>
        <begin position="294"/>
        <end position="315"/>
    </location>
</feature>
<protein>
    <submittedName>
        <fullName evidence="10">PAQR family member protein</fullName>
    </submittedName>
</protein>